<protein>
    <recommendedName>
        <fullName evidence="8">Phospho-2-dehydro-3-deoxyheptonate aldolase</fullName>
        <ecNumber evidence="8">2.5.1.54</ecNumber>
    </recommendedName>
</protein>
<dbReference type="RefSeq" id="WP_353896769.1">
    <property type="nucleotide sequence ID" value="NZ_JBEVCJ010000018.1"/>
</dbReference>
<evidence type="ECO:0000259" key="9">
    <source>
        <dbReference type="Pfam" id="PF00793"/>
    </source>
</evidence>
<dbReference type="NCBIfam" id="TIGR00034">
    <property type="entry name" value="aroFGH"/>
    <property type="match status" value="1"/>
</dbReference>
<dbReference type="EMBL" id="JBEVCJ010000018">
    <property type="protein sequence ID" value="MET1256183.1"/>
    <property type="molecule type" value="Genomic_DNA"/>
</dbReference>
<evidence type="ECO:0000256" key="4">
    <source>
        <dbReference type="ARBA" id="ARBA00022605"/>
    </source>
</evidence>
<organism evidence="10 11">
    <name type="scientific">Aliikangiella maris</name>
    <dbReference type="NCBI Taxonomy" id="3162458"/>
    <lineage>
        <taxon>Bacteria</taxon>
        <taxon>Pseudomonadati</taxon>
        <taxon>Pseudomonadota</taxon>
        <taxon>Gammaproteobacteria</taxon>
        <taxon>Oceanospirillales</taxon>
        <taxon>Pleioneaceae</taxon>
        <taxon>Aliikangiella</taxon>
    </lineage>
</organism>
<dbReference type="Proteomes" id="UP001548189">
    <property type="component" value="Unassembled WGS sequence"/>
</dbReference>
<dbReference type="PIRSF" id="PIRSF001361">
    <property type="entry name" value="DAHP_synthase"/>
    <property type="match status" value="1"/>
</dbReference>
<dbReference type="PANTHER" id="PTHR21225:SF10">
    <property type="entry name" value="PHOSPHO-2-DEHYDRO-3-DEOXYHEPTONATE ALDOLASE, TYR-SENSITIVE"/>
    <property type="match status" value="1"/>
</dbReference>
<evidence type="ECO:0000256" key="7">
    <source>
        <dbReference type="ARBA" id="ARBA00047508"/>
    </source>
</evidence>
<dbReference type="InterPro" id="IPR006218">
    <property type="entry name" value="DAHP1/KDSA"/>
</dbReference>
<comment type="caution">
    <text evidence="10">The sequence shown here is derived from an EMBL/GenBank/DDBJ whole genome shotgun (WGS) entry which is preliminary data.</text>
</comment>
<keyword evidence="4 8" id="KW-0028">Amino-acid biosynthesis</keyword>
<evidence type="ECO:0000256" key="6">
    <source>
        <dbReference type="ARBA" id="ARBA00023141"/>
    </source>
</evidence>
<dbReference type="PANTHER" id="PTHR21225">
    <property type="entry name" value="PHOSPHO-2-DEHYDRO-3-DEOXYHEPTONATE ALDOLASE DAHP SYNTHETASE"/>
    <property type="match status" value="1"/>
</dbReference>
<dbReference type="Gene3D" id="3.20.20.70">
    <property type="entry name" value="Aldolase class I"/>
    <property type="match status" value="1"/>
</dbReference>
<keyword evidence="5 8" id="KW-0808">Transferase</keyword>
<sequence>MLNKKIADNEHLKRVVNVNINAEKVIITPDEIKQRLPVSEQAVDFIAQSRATIADIVTGKDPRKLAIVGPCSIHDIDAAKAFALGLRQLSETLNDELFIVMRVYFEKPRTTVGWKGLINDPYLNNSFEVEDGLLLARELLIWMAEMEIPVATEVLDPISPQYLSELISWAAIGARTSESQTHREMASGLSMPVGFKNGTDGSASAAINAMKAAASGHSFLGINQLGQVTLMETKGNPHGHVILRGGTTPNYQAADVAQYEKKLNAAGLNPYMVVDCSHGNSNKDHMRQPLVLADIVQQIVAGNESIVGFMLESHLHAGNQPVPDDLQTLKYGVSITDACIDWPTTEQCLVEAANQLRERDKVLSSIRNGVTF</sequence>
<dbReference type="InterPro" id="IPR013785">
    <property type="entry name" value="Aldolase_TIM"/>
</dbReference>
<accession>A0ABV2BW58</accession>
<reference evidence="10 11" key="1">
    <citation type="submission" date="2024-06" db="EMBL/GenBank/DDBJ databases">
        <authorList>
            <person name="Li F."/>
        </authorList>
    </citation>
    <scope>NUCLEOTIDE SEQUENCE [LARGE SCALE GENOMIC DNA]</scope>
    <source>
        <strain evidence="10 11">GXAS 311</strain>
    </source>
</reference>
<dbReference type="Pfam" id="PF00793">
    <property type="entry name" value="DAHP_synth_1"/>
    <property type="match status" value="1"/>
</dbReference>
<evidence type="ECO:0000256" key="3">
    <source>
        <dbReference type="ARBA" id="ARBA00007985"/>
    </source>
</evidence>
<comment type="similarity">
    <text evidence="3 8">Belongs to the class-I DAHP synthase family.</text>
</comment>
<keyword evidence="6 8" id="KW-0057">Aromatic amino acid biosynthesis</keyword>
<evidence type="ECO:0000313" key="11">
    <source>
        <dbReference type="Proteomes" id="UP001548189"/>
    </source>
</evidence>
<comment type="pathway">
    <text evidence="2 8">Metabolic intermediate biosynthesis; chorismate biosynthesis; chorismate from D-erythrose 4-phosphate and phosphoenolpyruvate: step 1/7.</text>
</comment>
<dbReference type="EC" id="2.5.1.54" evidence="8"/>
<name>A0ABV2BW58_9GAMM</name>
<dbReference type="InterPro" id="IPR006219">
    <property type="entry name" value="DAHP_synth_1"/>
</dbReference>
<dbReference type="NCBIfam" id="NF009395">
    <property type="entry name" value="PRK12755.1"/>
    <property type="match status" value="1"/>
</dbReference>
<dbReference type="SUPFAM" id="SSF51569">
    <property type="entry name" value="Aldolase"/>
    <property type="match status" value="1"/>
</dbReference>
<dbReference type="GO" id="GO:0003849">
    <property type="term" value="F:3-deoxy-7-phosphoheptulonate synthase activity"/>
    <property type="evidence" value="ECO:0007669"/>
    <property type="project" value="UniProtKB-EC"/>
</dbReference>
<gene>
    <name evidence="10" type="ORF">ABVT43_13670</name>
</gene>
<feature type="domain" description="DAHP synthetase I/KDSA" evidence="9">
    <location>
        <begin position="51"/>
        <end position="348"/>
    </location>
</feature>
<evidence type="ECO:0000256" key="5">
    <source>
        <dbReference type="ARBA" id="ARBA00022679"/>
    </source>
</evidence>
<comment type="function">
    <text evidence="1 8">Stereospecific condensation of phosphoenolpyruvate (PEP) and D-erythrose-4-phosphate (E4P) giving rise to 3-deoxy-D-arabino-heptulosonate-7-phosphate (DAHP).</text>
</comment>
<evidence type="ECO:0000256" key="1">
    <source>
        <dbReference type="ARBA" id="ARBA00003726"/>
    </source>
</evidence>
<comment type="catalytic activity">
    <reaction evidence="7 8">
        <text>D-erythrose 4-phosphate + phosphoenolpyruvate + H2O = 7-phospho-2-dehydro-3-deoxy-D-arabino-heptonate + phosphate</text>
        <dbReference type="Rhea" id="RHEA:14717"/>
        <dbReference type="ChEBI" id="CHEBI:15377"/>
        <dbReference type="ChEBI" id="CHEBI:16897"/>
        <dbReference type="ChEBI" id="CHEBI:43474"/>
        <dbReference type="ChEBI" id="CHEBI:58394"/>
        <dbReference type="ChEBI" id="CHEBI:58702"/>
        <dbReference type="EC" id="2.5.1.54"/>
    </reaction>
</comment>
<proteinExistence type="inferred from homology"/>
<evidence type="ECO:0000313" key="10">
    <source>
        <dbReference type="EMBL" id="MET1256183.1"/>
    </source>
</evidence>
<evidence type="ECO:0000256" key="8">
    <source>
        <dbReference type="PIRNR" id="PIRNR001361"/>
    </source>
</evidence>
<evidence type="ECO:0000256" key="2">
    <source>
        <dbReference type="ARBA" id="ARBA00004688"/>
    </source>
</evidence>
<keyword evidence="11" id="KW-1185">Reference proteome</keyword>